<dbReference type="SUPFAM" id="SSF81606">
    <property type="entry name" value="PP2C-like"/>
    <property type="match status" value="1"/>
</dbReference>
<sequence length="1105" mass="125936">MSVQRIILLGLLLLLLRLIPPSSGESLTCLAVYREGGAPAVFQSPKCPRWTLLADDPRRPPPNCQVAMHLGRRRSQEDRTICALGMRIPFLGRTGIEDIDVGMVAVFDGHNGAEASDMASKLLLEYFLLHLYFLLDGIYSIVLRNSDEKLTYGEQNMVFQVLNLDRGQNWHKRDPQRSKWMLPTIFDESLHMEILKESLLRAIRDIDASFSKEALQKNLESGSTATVVLIADGQILAANVGDSKAFLCSESFHPHDRKGNRSKLTRRRRNKGAIFPINEYGISELANYDGPTYYVKELTVDHHPDREDERSRVEAAGGYVLEWAGVLRVNGELAVSRAIGDLPFKNYGVISTPEVTDWQSLTSNDSYLIAASDGIFEKMTTQEVCDLLWYEKLRAQMNSDSIHTIKHPLADYIVKIALEKGSMDNMAVVVVPLGSISIFGSVVKDGCDSEETSGLSFFGLHSFLLKKSDDAISTSLLPREYFDRITSKFKRLLVETKFKRLGCFYLSENLNENMEYVFQAPKEYHKVEMPDLYHEVEEPVVSYHGGGPLERYKEQKLCWHFGMHDGDKGQCTSPEVFAKFLGLLDSIPYGDTKFNTSESFGFKIPDFRYILKRRFDRGSYGEVWLAFHWNCSQDGDASDQLHKNLSHVASCPHLHPNKCNMSTNTNSSDKHSFTDSSDDNLFILKRIMVERGTTAYLSGLREKYFGELFLNASKSPGGLMATELSTAYLKNVQLDYSDLLKKNISYMEEFEYIFDPTNKFATNFRMTHVNYEEGLKHIARFVESFESESKEIWLVFRNEGLSLSKLIYTAEETKLVTGVARDGVRNIQVLRPSTWWYWLRTTEAGQQEMQNLIWQLLMALKSCHDRNITHRDIKPENMIVCFEDVDTGRCSREIPSGVKPKHLRMRIIDFGSAIDDFTLKHLYGSGPTRSEQTFEYTPPEALLNASWFQGPKSVTLKYDMWSVGVVILELILGSPHVFQISDRTRALLDQHLEGWSEHTKELAYRLRSYMELCILIPGISPQHHQNGGTKYPAGVSPASWKCSEESFSHQVKSKDPLKLGFPNVLALRLVRQLLVWHPEDRLSIDEALSHPYFQQQHKKKSHVEV</sequence>
<dbReference type="GO" id="GO:0004722">
    <property type="term" value="F:protein serine/threonine phosphatase activity"/>
    <property type="evidence" value="ECO:0007669"/>
    <property type="project" value="UniProtKB-EC"/>
</dbReference>
<dbReference type="PROSITE" id="PS51746">
    <property type="entry name" value="PPM_2"/>
    <property type="match status" value="1"/>
</dbReference>
<feature type="chain" id="PRO_5027099301" description="protein-serine/threonine phosphatase" evidence="6">
    <location>
        <begin position="25"/>
        <end position="1105"/>
    </location>
</feature>
<accession>A0A6J0PNH5</accession>
<dbReference type="GeneID" id="105053399"/>
<keyword evidence="9" id="KW-1185">Reference proteome</keyword>
<evidence type="ECO:0000256" key="6">
    <source>
        <dbReference type="SAM" id="SignalP"/>
    </source>
</evidence>
<proteinExistence type="predicted"/>
<feature type="signal peptide" evidence="6">
    <location>
        <begin position="1"/>
        <end position="24"/>
    </location>
</feature>
<evidence type="ECO:0000259" key="8">
    <source>
        <dbReference type="PROSITE" id="PS51746"/>
    </source>
</evidence>
<dbReference type="InterPro" id="IPR001932">
    <property type="entry name" value="PPM-type_phosphatase-like_dom"/>
</dbReference>
<evidence type="ECO:0000259" key="7">
    <source>
        <dbReference type="PROSITE" id="PS50011"/>
    </source>
</evidence>
<organism evidence="9 10">
    <name type="scientific">Elaeis guineensis var. tenera</name>
    <name type="common">Oil palm</name>
    <dbReference type="NCBI Taxonomy" id="51953"/>
    <lineage>
        <taxon>Eukaryota</taxon>
        <taxon>Viridiplantae</taxon>
        <taxon>Streptophyta</taxon>
        <taxon>Embryophyta</taxon>
        <taxon>Tracheophyta</taxon>
        <taxon>Spermatophyta</taxon>
        <taxon>Magnoliopsida</taxon>
        <taxon>Liliopsida</taxon>
        <taxon>Arecaceae</taxon>
        <taxon>Arecoideae</taxon>
        <taxon>Cocoseae</taxon>
        <taxon>Elaeidinae</taxon>
        <taxon>Elaeis</taxon>
    </lineage>
</organism>
<dbReference type="RefSeq" id="XP_019708886.1">
    <property type="nucleotide sequence ID" value="XM_019853327.2"/>
</dbReference>
<dbReference type="SMART" id="SM00220">
    <property type="entry name" value="S_TKc"/>
    <property type="match status" value="1"/>
</dbReference>
<dbReference type="Pfam" id="PF00069">
    <property type="entry name" value="Pkinase"/>
    <property type="match status" value="1"/>
</dbReference>
<gene>
    <name evidence="10" type="primary">LOC105053399</name>
</gene>
<dbReference type="SUPFAM" id="SSF56112">
    <property type="entry name" value="Protein kinase-like (PK-like)"/>
    <property type="match status" value="1"/>
</dbReference>
<dbReference type="KEGG" id="egu:105053399"/>
<dbReference type="OrthoDB" id="10264738at2759"/>
<dbReference type="SMART" id="SM00332">
    <property type="entry name" value="PP2Cc"/>
    <property type="match status" value="1"/>
</dbReference>
<dbReference type="PROSITE" id="PS50011">
    <property type="entry name" value="PROTEIN_KINASE_DOM"/>
    <property type="match status" value="1"/>
</dbReference>
<dbReference type="CDD" id="cd00143">
    <property type="entry name" value="PP2Cc"/>
    <property type="match status" value="1"/>
</dbReference>
<protein>
    <recommendedName>
        <fullName evidence="1">protein-serine/threonine phosphatase</fullName>
        <ecNumber evidence="1">3.1.3.16</ecNumber>
    </recommendedName>
</protein>
<keyword evidence="2" id="KW-0378">Hydrolase</keyword>
<dbReference type="Gene3D" id="3.60.40.10">
    <property type="entry name" value="PPM-type phosphatase domain"/>
    <property type="match status" value="1"/>
</dbReference>
<dbReference type="InterPro" id="IPR000719">
    <property type="entry name" value="Prot_kinase_dom"/>
</dbReference>
<evidence type="ECO:0000313" key="10">
    <source>
        <dbReference type="RefSeq" id="XP_019708886.1"/>
    </source>
</evidence>
<dbReference type="EC" id="3.1.3.16" evidence="1"/>
<comment type="catalytic activity">
    <reaction evidence="5">
        <text>O-phospho-L-threonyl-[protein] + H2O = L-threonyl-[protein] + phosphate</text>
        <dbReference type="Rhea" id="RHEA:47004"/>
        <dbReference type="Rhea" id="RHEA-COMP:11060"/>
        <dbReference type="Rhea" id="RHEA-COMP:11605"/>
        <dbReference type="ChEBI" id="CHEBI:15377"/>
        <dbReference type="ChEBI" id="CHEBI:30013"/>
        <dbReference type="ChEBI" id="CHEBI:43474"/>
        <dbReference type="ChEBI" id="CHEBI:61977"/>
        <dbReference type="EC" id="3.1.3.16"/>
    </reaction>
</comment>
<dbReference type="GO" id="GO:0005524">
    <property type="term" value="F:ATP binding"/>
    <property type="evidence" value="ECO:0007669"/>
    <property type="project" value="InterPro"/>
</dbReference>
<dbReference type="GO" id="GO:0004672">
    <property type="term" value="F:protein kinase activity"/>
    <property type="evidence" value="ECO:0007669"/>
    <property type="project" value="InterPro"/>
</dbReference>
<dbReference type="AlphaFoldDB" id="A0A6J0PNH5"/>
<reference evidence="10" key="1">
    <citation type="submission" date="2025-08" db="UniProtKB">
        <authorList>
            <consortium name="RefSeq"/>
        </authorList>
    </citation>
    <scope>IDENTIFICATION</scope>
</reference>
<name>A0A6J0PNH5_ELAGV</name>
<feature type="domain" description="PPM-type phosphatase" evidence="8">
    <location>
        <begin position="63"/>
        <end position="433"/>
    </location>
</feature>
<dbReference type="InterPro" id="IPR011009">
    <property type="entry name" value="Kinase-like_dom_sf"/>
</dbReference>
<evidence type="ECO:0000256" key="5">
    <source>
        <dbReference type="ARBA" id="ARBA00048336"/>
    </source>
</evidence>
<feature type="domain" description="Protein kinase" evidence="7">
    <location>
        <begin position="609"/>
        <end position="1093"/>
    </location>
</feature>
<dbReference type="Proteomes" id="UP000504607">
    <property type="component" value="Chromosome 10"/>
</dbReference>
<dbReference type="InParanoid" id="A0A6J0PNH5"/>
<dbReference type="InterPro" id="IPR036457">
    <property type="entry name" value="PPM-type-like_dom_sf"/>
</dbReference>
<dbReference type="PANTHER" id="PTHR47992">
    <property type="entry name" value="PROTEIN PHOSPHATASE"/>
    <property type="match status" value="1"/>
</dbReference>
<dbReference type="InterPro" id="IPR008271">
    <property type="entry name" value="Ser/Thr_kinase_AS"/>
</dbReference>
<evidence type="ECO:0000256" key="3">
    <source>
        <dbReference type="ARBA" id="ARBA00022912"/>
    </source>
</evidence>
<dbReference type="FunFam" id="1.10.510.10:FF:001568">
    <property type="entry name" value="uncharacterized protein LOC106771884 isoform X8"/>
    <property type="match status" value="1"/>
</dbReference>
<evidence type="ECO:0000313" key="9">
    <source>
        <dbReference type="Proteomes" id="UP000504607"/>
    </source>
</evidence>
<evidence type="ECO:0000256" key="2">
    <source>
        <dbReference type="ARBA" id="ARBA00022801"/>
    </source>
</evidence>
<dbReference type="Pfam" id="PF00481">
    <property type="entry name" value="PP2C"/>
    <property type="match status" value="2"/>
</dbReference>
<keyword evidence="3" id="KW-0904">Protein phosphatase</keyword>
<dbReference type="PROSITE" id="PS00108">
    <property type="entry name" value="PROTEIN_KINASE_ST"/>
    <property type="match status" value="1"/>
</dbReference>
<evidence type="ECO:0000256" key="1">
    <source>
        <dbReference type="ARBA" id="ARBA00013081"/>
    </source>
</evidence>
<keyword evidence="6" id="KW-0732">Signal</keyword>
<evidence type="ECO:0000256" key="4">
    <source>
        <dbReference type="ARBA" id="ARBA00047761"/>
    </source>
</evidence>
<dbReference type="Gene3D" id="1.10.510.10">
    <property type="entry name" value="Transferase(Phosphotransferase) domain 1"/>
    <property type="match status" value="1"/>
</dbReference>
<dbReference type="InterPro" id="IPR015655">
    <property type="entry name" value="PP2C"/>
</dbReference>
<comment type="catalytic activity">
    <reaction evidence="4">
        <text>O-phospho-L-seryl-[protein] + H2O = L-seryl-[protein] + phosphate</text>
        <dbReference type="Rhea" id="RHEA:20629"/>
        <dbReference type="Rhea" id="RHEA-COMP:9863"/>
        <dbReference type="Rhea" id="RHEA-COMP:11604"/>
        <dbReference type="ChEBI" id="CHEBI:15377"/>
        <dbReference type="ChEBI" id="CHEBI:29999"/>
        <dbReference type="ChEBI" id="CHEBI:43474"/>
        <dbReference type="ChEBI" id="CHEBI:83421"/>
        <dbReference type="EC" id="3.1.3.16"/>
    </reaction>
</comment>